<evidence type="ECO:0000313" key="3">
    <source>
        <dbReference type="Proteomes" id="UP000629098"/>
    </source>
</evidence>
<keyword evidence="1" id="KW-0472">Membrane</keyword>
<dbReference type="GO" id="GO:0004143">
    <property type="term" value="F:ATP-dependent diacylglycerol kinase activity"/>
    <property type="evidence" value="ECO:0007669"/>
    <property type="project" value="InterPro"/>
</dbReference>
<evidence type="ECO:0000256" key="1">
    <source>
        <dbReference type="SAM" id="Phobius"/>
    </source>
</evidence>
<keyword evidence="3" id="KW-1185">Reference proteome</keyword>
<keyword evidence="2" id="KW-0808">Transferase</keyword>
<reference evidence="2" key="1">
    <citation type="submission" date="2020-09" db="EMBL/GenBank/DDBJ databases">
        <title>Iningainema tapete sp. nov. (Scytonemataceae, Cyanobacteria) from greenhouses in central Florida (USA) produces two types of nodularin with biosynthetic potential for microcystin-LR and anabaenopeptins.</title>
        <authorList>
            <person name="Berthold D.E."/>
            <person name="Lefler F.W."/>
            <person name="Huang I.-S."/>
            <person name="Abdulla H."/>
            <person name="Zimba P.V."/>
            <person name="Laughinghouse H.D. IV."/>
        </authorList>
    </citation>
    <scope>NUCLEOTIDE SEQUENCE</scope>
    <source>
        <strain evidence="2">BLCCT55</strain>
    </source>
</reference>
<gene>
    <name evidence="2" type="ORF">ICL16_14665</name>
</gene>
<feature type="transmembrane region" description="Helical" evidence="1">
    <location>
        <begin position="173"/>
        <end position="191"/>
    </location>
</feature>
<dbReference type="PANTHER" id="PTHR31303:SF1">
    <property type="entry name" value="CTP-DEPENDENT DIACYLGLYCEROL KINASE 1"/>
    <property type="match status" value="1"/>
</dbReference>
<protein>
    <submittedName>
        <fullName evidence="2">Phosphatidate cytidylyltransferase</fullName>
    </submittedName>
</protein>
<sequence length="239" mass="26337">MFFAFFGLNPLAGNLVATALTFVYVFGLVALMNFCVTKYGLPQDISRKITHIGAGSLIGFLPLFSDLDWSKYLNVAIFVVWIALLVQKGFFAQPDDEAVKTMTRTGDRLELLKGPLYFVIVATICGTVFYKTFPGIVAMATLGWGDGMASIIGSRYGKLKYKIFSEKSVEGSLSMFIFAFLASVFFVWLILPASLNIVQILLLAFIATLVEGCSSKEVDNILIPISVIIATWFSYIIIL</sequence>
<dbReference type="EMBL" id="JACXAE010000050">
    <property type="protein sequence ID" value="MBD2773278.1"/>
    <property type="molecule type" value="Genomic_DNA"/>
</dbReference>
<accession>A0A8J6XT48</accession>
<keyword evidence="2" id="KW-0548">Nucleotidyltransferase</keyword>
<organism evidence="2 3">
    <name type="scientific">Iningainema tapete BLCC-T55</name>
    <dbReference type="NCBI Taxonomy" id="2748662"/>
    <lineage>
        <taxon>Bacteria</taxon>
        <taxon>Bacillati</taxon>
        <taxon>Cyanobacteriota</taxon>
        <taxon>Cyanophyceae</taxon>
        <taxon>Nostocales</taxon>
        <taxon>Scytonemataceae</taxon>
        <taxon>Iningainema tapete</taxon>
    </lineage>
</organism>
<name>A0A8J6XT48_9CYAN</name>
<dbReference type="GO" id="GO:0016779">
    <property type="term" value="F:nucleotidyltransferase activity"/>
    <property type="evidence" value="ECO:0007669"/>
    <property type="project" value="UniProtKB-KW"/>
</dbReference>
<dbReference type="Proteomes" id="UP000629098">
    <property type="component" value="Unassembled WGS sequence"/>
</dbReference>
<feature type="transmembrane region" description="Helical" evidence="1">
    <location>
        <begin position="221"/>
        <end position="238"/>
    </location>
</feature>
<feature type="transmembrane region" description="Helical" evidence="1">
    <location>
        <begin position="111"/>
        <end position="130"/>
    </location>
</feature>
<feature type="transmembrane region" description="Helical" evidence="1">
    <location>
        <begin position="197"/>
        <end position="214"/>
    </location>
</feature>
<feature type="transmembrane region" description="Helical" evidence="1">
    <location>
        <begin position="12"/>
        <end position="36"/>
    </location>
</feature>
<dbReference type="RefSeq" id="WP_190828922.1">
    <property type="nucleotide sequence ID" value="NZ_CAWPPI010000050.1"/>
</dbReference>
<feature type="transmembrane region" description="Helical" evidence="1">
    <location>
        <begin position="48"/>
        <end position="65"/>
    </location>
</feature>
<dbReference type="AlphaFoldDB" id="A0A8J6XT48"/>
<comment type="caution">
    <text evidence="2">The sequence shown here is derived from an EMBL/GenBank/DDBJ whole genome shotgun (WGS) entry which is preliminary data.</text>
</comment>
<dbReference type="PANTHER" id="PTHR31303">
    <property type="entry name" value="CTP-DEPENDENT DIACYLGLYCEROL KINASE 1"/>
    <property type="match status" value="1"/>
</dbReference>
<feature type="transmembrane region" description="Helical" evidence="1">
    <location>
        <begin position="136"/>
        <end position="153"/>
    </location>
</feature>
<evidence type="ECO:0000313" key="2">
    <source>
        <dbReference type="EMBL" id="MBD2773278.1"/>
    </source>
</evidence>
<keyword evidence="1" id="KW-1133">Transmembrane helix</keyword>
<dbReference type="InterPro" id="IPR037997">
    <property type="entry name" value="Dgk1-like"/>
</dbReference>
<feature type="transmembrane region" description="Helical" evidence="1">
    <location>
        <begin position="71"/>
        <end position="91"/>
    </location>
</feature>
<proteinExistence type="predicted"/>
<keyword evidence="1" id="KW-0812">Transmembrane</keyword>